<evidence type="ECO:0000256" key="3">
    <source>
        <dbReference type="ARBA" id="ARBA00022692"/>
    </source>
</evidence>
<evidence type="ECO:0000313" key="11">
    <source>
        <dbReference type="Proteomes" id="UP001516023"/>
    </source>
</evidence>
<sequence>MIEYSRGPFGLSLLFRWNGSALIKAFIPGLFSVSLYLTLYYSLLDYAKEYYHTLFAEDATSPEAVEDKEKTLVDYLNHPYAIGVLIASTSLLITFRANYGYQRYWEGASAVHSMMSKFMDATVHAGVFHLQSEKFKPMRPPTFFEWEELNGGTLTRDRERVDERVDRLWSKADSSGDDPDSFREDAVRSRPRPQSCQIGHSASLRRRRFRKSINQTASTRTIRTEEPGSYDNYFSDLGSNHLLGPPRLDGGWGLIHPDERTGRPTATHYDIAKFPNASQIDPNNLEGFASTRGGRTPSLFLQELAHLSSLLCAVAMTTLRNDLDDVESPLGTYVPGQPWPECDPMKLPKEVKRAAYGKRRNMRNLHYLLGMDQTKSARTAYNAARPLLVLGGVSDNEIAFLQRARGPYAKTQLCWAWISEFVIREQLAGSMGNVGPPIVSRIIQFLSDGMKYYNDARKIMWVPFPFPHAQLCAFFIFVVAVCIPFLMNQYANQVWLGSTLTFLVVTCLAGLHEVARELENPFRNAPNDIPLCTMMAFYNEALITMFAGFHPDSYWDEADVLKPVVAVEENGSAVGMDDFFPSVSEDNHASQTMSYDDEKKDDVISNSAPLTLSIDDESLMALREMIELQAVKIKELQDRMRSKEQHSSYSIEVST</sequence>
<evidence type="ECO:0008006" key="12">
    <source>
        <dbReference type="Google" id="ProtNLM"/>
    </source>
</evidence>
<evidence type="ECO:0000256" key="4">
    <source>
        <dbReference type="ARBA" id="ARBA00022989"/>
    </source>
</evidence>
<gene>
    <name evidence="10" type="ORF">HJC23_001964</name>
</gene>
<keyword evidence="4 9" id="KW-1133">Transmembrane helix</keyword>
<dbReference type="AlphaFoldDB" id="A0ABD3PP39"/>
<dbReference type="GO" id="GO:0006811">
    <property type="term" value="P:monoatomic ion transport"/>
    <property type="evidence" value="ECO:0007669"/>
    <property type="project" value="UniProtKB-KW"/>
</dbReference>
<comment type="caution">
    <text evidence="10">The sequence shown here is derived from an EMBL/GenBank/DDBJ whole genome shotgun (WGS) entry which is preliminary data.</text>
</comment>
<evidence type="ECO:0000256" key="5">
    <source>
        <dbReference type="ARBA" id="ARBA00023065"/>
    </source>
</evidence>
<feature type="transmembrane region" description="Helical" evidence="9">
    <location>
        <begin position="21"/>
        <end position="43"/>
    </location>
</feature>
<proteinExistence type="predicted"/>
<feature type="transmembrane region" description="Helical" evidence="9">
    <location>
        <begin position="466"/>
        <end position="487"/>
    </location>
</feature>
<evidence type="ECO:0000256" key="9">
    <source>
        <dbReference type="SAM" id="Phobius"/>
    </source>
</evidence>
<feature type="coiled-coil region" evidence="7">
    <location>
        <begin position="619"/>
        <end position="646"/>
    </location>
</feature>
<dbReference type="EMBL" id="JABMIG020000141">
    <property type="protein sequence ID" value="KAL3789416.1"/>
    <property type="molecule type" value="Genomic_DNA"/>
</dbReference>
<dbReference type="PANTHER" id="PTHR33281">
    <property type="entry name" value="UPF0187 PROTEIN YNEE"/>
    <property type="match status" value="1"/>
</dbReference>
<dbReference type="PANTHER" id="PTHR33281:SF20">
    <property type="match status" value="1"/>
</dbReference>
<keyword evidence="11" id="KW-1185">Reference proteome</keyword>
<keyword evidence="2" id="KW-0813">Transport</keyword>
<dbReference type="Pfam" id="PF25539">
    <property type="entry name" value="Bestrophin_2"/>
    <property type="match status" value="1"/>
</dbReference>
<keyword evidence="6 9" id="KW-0472">Membrane</keyword>
<accession>A0ABD3PP39</accession>
<keyword evidence="5" id="KW-0406">Ion transport</keyword>
<evidence type="ECO:0000256" key="6">
    <source>
        <dbReference type="ARBA" id="ARBA00023136"/>
    </source>
</evidence>
<evidence type="ECO:0000256" key="2">
    <source>
        <dbReference type="ARBA" id="ARBA00022448"/>
    </source>
</evidence>
<evidence type="ECO:0000256" key="8">
    <source>
        <dbReference type="SAM" id="MobiDB-lite"/>
    </source>
</evidence>
<evidence type="ECO:0000256" key="1">
    <source>
        <dbReference type="ARBA" id="ARBA00004141"/>
    </source>
</evidence>
<keyword evidence="7" id="KW-0175">Coiled coil</keyword>
<dbReference type="GO" id="GO:0016020">
    <property type="term" value="C:membrane"/>
    <property type="evidence" value="ECO:0007669"/>
    <property type="project" value="UniProtKB-SubCell"/>
</dbReference>
<organism evidence="10 11">
    <name type="scientific">Cyclotella cryptica</name>
    <dbReference type="NCBI Taxonomy" id="29204"/>
    <lineage>
        <taxon>Eukaryota</taxon>
        <taxon>Sar</taxon>
        <taxon>Stramenopiles</taxon>
        <taxon>Ochrophyta</taxon>
        <taxon>Bacillariophyta</taxon>
        <taxon>Coscinodiscophyceae</taxon>
        <taxon>Thalassiosirophycidae</taxon>
        <taxon>Stephanodiscales</taxon>
        <taxon>Stephanodiscaceae</taxon>
        <taxon>Cyclotella</taxon>
    </lineage>
</organism>
<protein>
    <recommendedName>
        <fullName evidence="12">Bestrophin homolog</fullName>
    </recommendedName>
</protein>
<dbReference type="InterPro" id="IPR044669">
    <property type="entry name" value="YneE/VCCN1/2-like"/>
</dbReference>
<name>A0ABD3PP39_9STRA</name>
<dbReference type="Proteomes" id="UP001516023">
    <property type="component" value="Unassembled WGS sequence"/>
</dbReference>
<feature type="region of interest" description="Disordered" evidence="8">
    <location>
        <begin position="170"/>
        <end position="197"/>
    </location>
</feature>
<feature type="transmembrane region" description="Helical" evidence="9">
    <location>
        <begin position="493"/>
        <end position="511"/>
    </location>
</feature>
<keyword evidence="3 9" id="KW-0812">Transmembrane</keyword>
<evidence type="ECO:0000313" key="10">
    <source>
        <dbReference type="EMBL" id="KAL3789416.1"/>
    </source>
</evidence>
<evidence type="ECO:0000256" key="7">
    <source>
        <dbReference type="SAM" id="Coils"/>
    </source>
</evidence>
<reference evidence="10 11" key="1">
    <citation type="journal article" date="2020" name="G3 (Bethesda)">
        <title>Improved Reference Genome for Cyclotella cryptica CCMP332, a Model for Cell Wall Morphogenesis, Salinity Adaptation, and Lipid Production in Diatoms (Bacillariophyta).</title>
        <authorList>
            <person name="Roberts W.R."/>
            <person name="Downey K.M."/>
            <person name="Ruck E.C."/>
            <person name="Traller J.C."/>
            <person name="Alverson A.J."/>
        </authorList>
    </citation>
    <scope>NUCLEOTIDE SEQUENCE [LARGE SCALE GENOMIC DNA]</scope>
    <source>
        <strain evidence="10 11">CCMP332</strain>
    </source>
</reference>
<feature type="transmembrane region" description="Helical" evidence="9">
    <location>
        <begin position="80"/>
        <end position="99"/>
    </location>
</feature>
<comment type="subcellular location">
    <subcellularLocation>
        <location evidence="1">Membrane</location>
        <topology evidence="1">Multi-pass membrane protein</topology>
    </subcellularLocation>
</comment>